<protein>
    <submittedName>
        <fullName evidence="2">Uncharacterized protein</fullName>
    </submittedName>
</protein>
<feature type="compositionally biased region" description="Low complexity" evidence="1">
    <location>
        <begin position="436"/>
        <end position="450"/>
    </location>
</feature>
<feature type="region of interest" description="Disordered" evidence="1">
    <location>
        <begin position="360"/>
        <end position="452"/>
    </location>
</feature>
<feature type="compositionally biased region" description="Polar residues" evidence="1">
    <location>
        <begin position="386"/>
        <end position="409"/>
    </location>
</feature>
<keyword evidence="3" id="KW-1185">Reference proteome</keyword>
<reference evidence="2" key="1">
    <citation type="submission" date="2021-02" db="EMBL/GenBank/DDBJ databases">
        <authorList>
            <person name="Nowell W R."/>
        </authorList>
    </citation>
    <scope>NUCLEOTIDE SEQUENCE</scope>
</reference>
<evidence type="ECO:0000313" key="3">
    <source>
        <dbReference type="Proteomes" id="UP000663873"/>
    </source>
</evidence>
<feature type="compositionally biased region" description="Polar residues" evidence="1">
    <location>
        <begin position="123"/>
        <end position="147"/>
    </location>
</feature>
<accession>A0A820PXS8</accession>
<feature type="region of interest" description="Disordered" evidence="1">
    <location>
        <begin position="100"/>
        <end position="149"/>
    </location>
</feature>
<dbReference type="Proteomes" id="UP000663873">
    <property type="component" value="Unassembled WGS sequence"/>
</dbReference>
<dbReference type="AlphaFoldDB" id="A0A820PXS8"/>
<feature type="compositionally biased region" description="Polar residues" evidence="1">
    <location>
        <begin position="364"/>
        <end position="374"/>
    </location>
</feature>
<proteinExistence type="predicted"/>
<evidence type="ECO:0000313" key="2">
    <source>
        <dbReference type="EMBL" id="CAF4413292.1"/>
    </source>
</evidence>
<sequence>MFNYATIKQLLLLYSDIFEDRSSSLFAFQHFHFDSRISNMNIGAWPMEKEVLTDCHVQHRETSLIDHNQLFWTKVLLQTSPYDEKRYRQITSNACERIVQEEKKSSSSRTTLHRPSSVVAVSFSETSTRQHSSTNRSTSKPMSSSVNSRKKLSYTRFSCYLKSHNTNNYSKKFKTKLSTVVPKNNNYYHHQTNMNCLSSRKNLVKSTNQCNEKLCQKCLKSIQINSKHISSNSFCQACSHLIKSSKNKIIPLKTFSLNKSEENELRQIIEIIIEEFQDHFGQALNLSIKQMTQHLLSNISLFYNHYQQEFEQLTRKYRLEFLERFITLMNKYQNSEANTNHIIQKNKLSIHDRNSITHPPDILSMSSLSGSLATTKDRSEIRRNAMTPSNSISSATTSNRSISVDTKNNLNRDRKNLSTRNSSSKKTITLNRSRQRQSLSKSSRQTSSSRPLIDAYRFRDTLRINNTHFSSPHSKLR</sequence>
<organism evidence="2 3">
    <name type="scientific">Rotaria socialis</name>
    <dbReference type="NCBI Taxonomy" id="392032"/>
    <lineage>
        <taxon>Eukaryota</taxon>
        <taxon>Metazoa</taxon>
        <taxon>Spiralia</taxon>
        <taxon>Gnathifera</taxon>
        <taxon>Rotifera</taxon>
        <taxon>Eurotatoria</taxon>
        <taxon>Bdelloidea</taxon>
        <taxon>Philodinida</taxon>
        <taxon>Philodinidae</taxon>
        <taxon>Rotaria</taxon>
    </lineage>
</organism>
<comment type="caution">
    <text evidence="2">The sequence shown here is derived from an EMBL/GenBank/DDBJ whole genome shotgun (WGS) entry which is preliminary data.</text>
</comment>
<feature type="compositionally biased region" description="Polar residues" evidence="1">
    <location>
        <begin position="418"/>
        <end position="431"/>
    </location>
</feature>
<dbReference type="EMBL" id="CAJOBP010003641">
    <property type="protein sequence ID" value="CAF4413292.1"/>
    <property type="molecule type" value="Genomic_DNA"/>
</dbReference>
<gene>
    <name evidence="2" type="ORF">UJA718_LOCUS19991</name>
</gene>
<name>A0A820PXS8_9BILA</name>
<evidence type="ECO:0000256" key="1">
    <source>
        <dbReference type="SAM" id="MobiDB-lite"/>
    </source>
</evidence>